<dbReference type="EMBL" id="JPLA01000034">
    <property type="protein sequence ID" value="KLD63076.1"/>
    <property type="molecule type" value="Genomic_DNA"/>
</dbReference>
<evidence type="ECO:0000256" key="2">
    <source>
        <dbReference type="ARBA" id="ARBA00023224"/>
    </source>
</evidence>
<keyword evidence="5" id="KW-0175">Coiled coil</keyword>
<feature type="region of interest" description="Disordered" evidence="6">
    <location>
        <begin position="76"/>
        <end position="95"/>
    </location>
</feature>
<gene>
    <name evidence="8" type="ORF">Y882_13230</name>
</gene>
<dbReference type="SUPFAM" id="SSF58104">
    <property type="entry name" value="Methyl-accepting chemotaxis protein (MCP) signaling domain"/>
    <property type="match status" value="1"/>
</dbReference>
<dbReference type="Pfam" id="PF00015">
    <property type="entry name" value="MCPsignal"/>
    <property type="match status" value="1"/>
</dbReference>
<evidence type="ECO:0000313" key="9">
    <source>
        <dbReference type="Proteomes" id="UP000035481"/>
    </source>
</evidence>
<dbReference type="Gene3D" id="1.10.287.950">
    <property type="entry name" value="Methyl-accepting chemotaxis protein"/>
    <property type="match status" value="1"/>
</dbReference>
<dbReference type="GO" id="GO:0006935">
    <property type="term" value="P:chemotaxis"/>
    <property type="evidence" value="ECO:0007669"/>
    <property type="project" value="InterPro"/>
</dbReference>
<keyword evidence="2 4" id="KW-0807">Transducer</keyword>
<evidence type="ECO:0000256" key="4">
    <source>
        <dbReference type="PROSITE-ProRule" id="PRU00284"/>
    </source>
</evidence>
<dbReference type="RefSeq" id="WP_046972352.1">
    <property type="nucleotide sequence ID" value="NZ_JPLA01000034.1"/>
</dbReference>
<organism evidence="8 9">
    <name type="scientific">Dyella japonica DSM 16301</name>
    <dbReference type="NCBI Taxonomy" id="1440762"/>
    <lineage>
        <taxon>Bacteria</taxon>
        <taxon>Pseudomonadati</taxon>
        <taxon>Pseudomonadota</taxon>
        <taxon>Gammaproteobacteria</taxon>
        <taxon>Lysobacterales</taxon>
        <taxon>Rhodanobacteraceae</taxon>
        <taxon>Dyella</taxon>
    </lineage>
</organism>
<dbReference type="PRINTS" id="PR00260">
    <property type="entry name" value="CHEMTRNSDUCR"/>
</dbReference>
<comment type="similarity">
    <text evidence="3">Belongs to the methyl-accepting chemotaxis (MCP) protein family.</text>
</comment>
<dbReference type="PANTHER" id="PTHR32089">
    <property type="entry name" value="METHYL-ACCEPTING CHEMOTAXIS PROTEIN MCPB"/>
    <property type="match status" value="1"/>
</dbReference>
<dbReference type="GO" id="GO:0004888">
    <property type="term" value="F:transmembrane signaling receptor activity"/>
    <property type="evidence" value="ECO:0007669"/>
    <property type="project" value="InterPro"/>
</dbReference>
<evidence type="ECO:0000313" key="8">
    <source>
        <dbReference type="EMBL" id="KLD63076.1"/>
    </source>
</evidence>
<sequence>MSLIWSQHLAELARAAAAGDRAQVAQLTARHPRAAQALAPLLSAVLTARPPVAVAMQTMEQLGLVLGASQQLAREQASMHQSAQESRDDVGRLTDGSAGISTSLQQIGTGLDYARQTGETSERSVSELDGQLRLLRTALSAMNRNQSKLAEQVAQIRKLTSVVQEIAHQTNLVALNAAIEAARAGEAGRGFAVVADEVKQLAEKTSLATNEIETVTGSIGDFSLQLDGDVQQGLQRLDRAQGGLSQTETSLRDSGEALRQIGERIGNMQKNQDVHHARAVAAQAALGAWHRRSAEATRQSEALSRGALLGHRLALDWLESESGEDPASLSLTVREAAQGLRQAMELALQEPAALDRRWFDTQALSRTLERLTAGRANHAAAGALSAAGARLREQGSTFATLLCDGQLDQAGQLMRQLEGERETLLTQLNVLLADL</sequence>
<proteinExistence type="inferred from homology"/>
<feature type="coiled-coil region" evidence="5">
    <location>
        <begin position="407"/>
        <end position="434"/>
    </location>
</feature>
<dbReference type="GO" id="GO:0007165">
    <property type="term" value="P:signal transduction"/>
    <property type="evidence" value="ECO:0007669"/>
    <property type="project" value="UniProtKB-KW"/>
</dbReference>
<evidence type="ECO:0000256" key="3">
    <source>
        <dbReference type="ARBA" id="ARBA00029447"/>
    </source>
</evidence>
<dbReference type="Proteomes" id="UP000035481">
    <property type="component" value="Unassembled WGS sequence"/>
</dbReference>
<comment type="subcellular location">
    <subcellularLocation>
        <location evidence="1">Membrane</location>
    </subcellularLocation>
</comment>
<comment type="caution">
    <text evidence="8">The sequence shown here is derived from an EMBL/GenBank/DDBJ whole genome shotgun (WGS) entry which is preliminary data.</text>
</comment>
<feature type="domain" description="Methyl-accepting transducer" evidence="7">
    <location>
        <begin position="54"/>
        <end position="285"/>
    </location>
</feature>
<dbReference type="InterPro" id="IPR004090">
    <property type="entry name" value="Chemotax_Me-accpt_rcpt"/>
</dbReference>
<dbReference type="STRING" id="1440762.Y882_13230"/>
<dbReference type="InterPro" id="IPR004089">
    <property type="entry name" value="MCPsignal_dom"/>
</dbReference>
<dbReference type="OrthoDB" id="5938562at2"/>
<evidence type="ECO:0000259" key="7">
    <source>
        <dbReference type="PROSITE" id="PS50111"/>
    </source>
</evidence>
<reference evidence="8 9" key="1">
    <citation type="journal article" date="2015" name="Antonie Van Leeuwenhoek">
        <title>A phylogenomic and molecular marker based taxonomic framework for the order Xanthomonadales: proposal to transfer the families Algiphilaceae and Solimonadaceae to the order Nevskiales ord. nov. and to create a new family within the order Xanthomonadales, the family Rhodanobacteraceae fam. nov., containing the genus Rhodanobacter and its closest relatives.</title>
        <authorList>
            <person name="Naushad S."/>
            <person name="Adeolu M."/>
            <person name="Wong S."/>
            <person name="Sohail M."/>
            <person name="Schellhorn H.E."/>
            <person name="Gupta R.S."/>
        </authorList>
    </citation>
    <scope>NUCLEOTIDE SEQUENCE [LARGE SCALE GENOMIC DNA]</scope>
    <source>
        <strain evidence="8 9">DSM 16301</strain>
    </source>
</reference>
<dbReference type="GO" id="GO:0016020">
    <property type="term" value="C:membrane"/>
    <property type="evidence" value="ECO:0007669"/>
    <property type="project" value="UniProtKB-SubCell"/>
</dbReference>
<accession>A0A0G9H0P0</accession>
<evidence type="ECO:0000256" key="5">
    <source>
        <dbReference type="SAM" id="Coils"/>
    </source>
</evidence>
<evidence type="ECO:0000256" key="6">
    <source>
        <dbReference type="SAM" id="MobiDB-lite"/>
    </source>
</evidence>
<dbReference type="PATRIC" id="fig|1440762.4.peg.2282"/>
<protein>
    <submittedName>
        <fullName evidence="8">Chemotaxis protein</fullName>
    </submittedName>
</protein>
<dbReference type="PROSITE" id="PS50111">
    <property type="entry name" value="CHEMOTAXIS_TRANSDUC_2"/>
    <property type="match status" value="1"/>
</dbReference>
<dbReference type="AlphaFoldDB" id="A0A0G9H0P0"/>
<dbReference type="PANTHER" id="PTHR32089:SF112">
    <property type="entry name" value="LYSOZYME-LIKE PROTEIN-RELATED"/>
    <property type="match status" value="1"/>
</dbReference>
<dbReference type="SMART" id="SM00283">
    <property type="entry name" value="MA"/>
    <property type="match status" value="1"/>
</dbReference>
<evidence type="ECO:0000256" key="1">
    <source>
        <dbReference type="ARBA" id="ARBA00004370"/>
    </source>
</evidence>
<name>A0A0G9H0P0_9GAMM</name>